<evidence type="ECO:0000313" key="1">
    <source>
        <dbReference type="EMBL" id="ELP61527.1"/>
    </source>
</evidence>
<dbReference type="EMBL" id="AEJB01000681">
    <property type="protein sequence ID" value="ELP61527.1"/>
    <property type="molecule type" value="Genomic_DNA"/>
</dbReference>
<name>L7ER81_STRT8</name>
<organism evidence="1 2">
    <name type="scientific">Streptomyces turgidiscabies (strain Car8)</name>
    <dbReference type="NCBI Taxonomy" id="698760"/>
    <lineage>
        <taxon>Bacteria</taxon>
        <taxon>Bacillati</taxon>
        <taxon>Actinomycetota</taxon>
        <taxon>Actinomycetes</taxon>
        <taxon>Kitasatosporales</taxon>
        <taxon>Streptomycetaceae</taxon>
        <taxon>Streptomyces</taxon>
    </lineage>
</organism>
<sequence>MSVVTTCSWLNREEALMRRSDFGRYLYWSDRKIRHMARDNGLSLHRPWYPTAVTSPGEVMGVPLPQVEFAPTQGQDQNRQKIARKLLKAVGAQATVTFGEPPPVHFAQGVDQVNIAWYGEGPERDKGTLLHVRTHSTAGEQVDLVLFGSMDNLADFRRSEVLEAGWSSSAWTAVYELLQTRGTRNSSQWDDPESLAVEVLKIALAQGDRPGMDHANRPWTRGYTLGHAPQCEWFAEIFTDVVLAPARWNFQADDPLNGASRILVGAPVWVRTASPRSVVRYSRLRQNASGSPRRWQRSLFRPARSQQEG</sequence>
<proteinExistence type="predicted"/>
<comment type="caution">
    <text evidence="1">The sequence shown here is derived from an EMBL/GenBank/DDBJ whole genome shotgun (WGS) entry which is preliminary data.</text>
</comment>
<reference evidence="1 2" key="1">
    <citation type="journal article" date="2011" name="Plasmid">
        <title>Streptomyces turgidiscabies Car8 contains a modular pathogenicity island that shares virulence genes with other actinobacterial plant pathogens.</title>
        <authorList>
            <person name="Huguet-Tapia J.C."/>
            <person name="Badger J.H."/>
            <person name="Loria R."/>
            <person name="Pettis G.S."/>
        </authorList>
    </citation>
    <scope>NUCLEOTIDE SEQUENCE [LARGE SCALE GENOMIC DNA]</scope>
    <source>
        <strain evidence="1 2">Car8</strain>
    </source>
</reference>
<gene>
    <name evidence="1" type="ORF">STRTUCAR8_03679</name>
</gene>
<dbReference type="PATRIC" id="fig|698760.3.peg.9560"/>
<accession>L7ER81</accession>
<evidence type="ECO:0000313" key="2">
    <source>
        <dbReference type="Proteomes" id="UP000010931"/>
    </source>
</evidence>
<protein>
    <submittedName>
        <fullName evidence="1">Uncharacterized protein</fullName>
    </submittedName>
</protein>
<keyword evidence="2" id="KW-1185">Reference proteome</keyword>
<dbReference type="AlphaFoldDB" id="L7ER81"/>
<dbReference type="Proteomes" id="UP000010931">
    <property type="component" value="Unassembled WGS sequence"/>
</dbReference>